<dbReference type="HAMAP" id="MF_00046">
    <property type="entry name" value="MurC"/>
    <property type="match status" value="1"/>
</dbReference>
<dbReference type="STRING" id="1184267.A11Q_2012"/>
<keyword evidence="19" id="KW-1185">Reference proteome</keyword>
<evidence type="ECO:0000256" key="2">
    <source>
        <dbReference type="ARBA" id="ARBA00004752"/>
    </source>
</evidence>
<dbReference type="EMBL" id="CP003537">
    <property type="protein sequence ID" value="AGH96228.1"/>
    <property type="molecule type" value="Genomic_DNA"/>
</dbReference>
<comment type="catalytic activity">
    <reaction evidence="13 14">
        <text>UDP-N-acetyl-alpha-D-muramate + L-alanine + ATP = UDP-N-acetyl-alpha-D-muramoyl-L-alanine + ADP + phosphate + H(+)</text>
        <dbReference type="Rhea" id="RHEA:23372"/>
        <dbReference type="ChEBI" id="CHEBI:15378"/>
        <dbReference type="ChEBI" id="CHEBI:30616"/>
        <dbReference type="ChEBI" id="CHEBI:43474"/>
        <dbReference type="ChEBI" id="CHEBI:57972"/>
        <dbReference type="ChEBI" id="CHEBI:70757"/>
        <dbReference type="ChEBI" id="CHEBI:83898"/>
        <dbReference type="ChEBI" id="CHEBI:456216"/>
        <dbReference type="EC" id="6.3.2.8"/>
    </reaction>
</comment>
<dbReference type="InterPro" id="IPR005758">
    <property type="entry name" value="UDP-N-AcMur_Ala_ligase_MurC"/>
</dbReference>
<dbReference type="GO" id="GO:0008360">
    <property type="term" value="P:regulation of cell shape"/>
    <property type="evidence" value="ECO:0007669"/>
    <property type="project" value="UniProtKB-KW"/>
</dbReference>
<dbReference type="GO" id="GO:0051301">
    <property type="term" value="P:cell division"/>
    <property type="evidence" value="ECO:0007669"/>
    <property type="project" value="UniProtKB-KW"/>
</dbReference>
<proteinExistence type="inferred from homology"/>
<dbReference type="NCBIfam" id="TIGR01082">
    <property type="entry name" value="murC"/>
    <property type="match status" value="1"/>
</dbReference>
<comment type="similarity">
    <text evidence="14">Belongs to the MurCDEF family.</text>
</comment>
<dbReference type="RefSeq" id="WP_015470718.1">
    <property type="nucleotide sequence ID" value="NC_020813.1"/>
</dbReference>
<dbReference type="InterPro" id="IPR036615">
    <property type="entry name" value="Mur_ligase_C_dom_sf"/>
</dbReference>
<feature type="domain" description="Mur ligase N-terminal catalytic" evidence="15">
    <location>
        <begin position="7"/>
        <end position="105"/>
    </location>
</feature>
<dbReference type="GO" id="GO:0005524">
    <property type="term" value="F:ATP binding"/>
    <property type="evidence" value="ECO:0007669"/>
    <property type="project" value="UniProtKB-UniRule"/>
</dbReference>
<dbReference type="KEGG" id="bex:A11Q_2012"/>
<dbReference type="PATRIC" id="fig|1184267.3.peg.2037"/>
<evidence type="ECO:0000259" key="17">
    <source>
        <dbReference type="Pfam" id="PF08245"/>
    </source>
</evidence>
<accession>M4VAH2</accession>
<keyword evidence="7 14" id="KW-0547">Nucleotide-binding</keyword>
<dbReference type="HOGENOM" id="CLU_028104_2_2_7"/>
<dbReference type="GO" id="GO:0008763">
    <property type="term" value="F:UDP-N-acetylmuramate-L-alanine ligase activity"/>
    <property type="evidence" value="ECO:0007669"/>
    <property type="project" value="UniProtKB-UniRule"/>
</dbReference>
<dbReference type="UniPathway" id="UPA00219"/>
<dbReference type="PANTHER" id="PTHR43445:SF3">
    <property type="entry name" value="UDP-N-ACETYLMURAMATE--L-ALANINE LIGASE"/>
    <property type="match status" value="1"/>
</dbReference>
<dbReference type="Pfam" id="PF01225">
    <property type="entry name" value="Mur_ligase"/>
    <property type="match status" value="1"/>
</dbReference>
<keyword evidence="5 14" id="KW-0436">Ligase</keyword>
<dbReference type="Gene3D" id="3.40.1190.10">
    <property type="entry name" value="Mur-like, catalytic domain"/>
    <property type="match status" value="1"/>
</dbReference>
<dbReference type="SUPFAM" id="SSF53244">
    <property type="entry name" value="MurD-like peptide ligases, peptide-binding domain"/>
    <property type="match status" value="1"/>
</dbReference>
<name>M4VAH2_9BACT</name>
<keyword evidence="11 14" id="KW-0131">Cell cycle</keyword>
<evidence type="ECO:0000256" key="1">
    <source>
        <dbReference type="ARBA" id="ARBA00004496"/>
    </source>
</evidence>
<dbReference type="SUPFAM" id="SSF53623">
    <property type="entry name" value="MurD-like peptide ligases, catalytic domain"/>
    <property type="match status" value="1"/>
</dbReference>
<keyword evidence="9 14" id="KW-0133">Cell shape</keyword>
<evidence type="ECO:0000256" key="12">
    <source>
        <dbReference type="ARBA" id="ARBA00023316"/>
    </source>
</evidence>
<evidence type="ECO:0000256" key="14">
    <source>
        <dbReference type="HAMAP-Rule" id="MF_00046"/>
    </source>
</evidence>
<dbReference type="InterPro" id="IPR050061">
    <property type="entry name" value="MurCDEF_pg_biosynth"/>
</dbReference>
<dbReference type="PANTHER" id="PTHR43445">
    <property type="entry name" value="UDP-N-ACETYLMURAMATE--L-ALANINE LIGASE-RELATED"/>
    <property type="match status" value="1"/>
</dbReference>
<dbReference type="InterPro" id="IPR004101">
    <property type="entry name" value="Mur_ligase_C"/>
</dbReference>
<feature type="domain" description="Mur ligase C-terminal" evidence="16">
    <location>
        <begin position="313"/>
        <end position="441"/>
    </location>
</feature>
<evidence type="ECO:0000256" key="4">
    <source>
        <dbReference type="ARBA" id="ARBA00022490"/>
    </source>
</evidence>
<dbReference type="Gene3D" id="3.90.190.20">
    <property type="entry name" value="Mur ligase, C-terminal domain"/>
    <property type="match status" value="1"/>
</dbReference>
<evidence type="ECO:0000256" key="11">
    <source>
        <dbReference type="ARBA" id="ARBA00023306"/>
    </source>
</evidence>
<keyword evidence="12 14" id="KW-0961">Cell wall biogenesis/degradation</keyword>
<evidence type="ECO:0000256" key="6">
    <source>
        <dbReference type="ARBA" id="ARBA00022618"/>
    </source>
</evidence>
<dbReference type="Proteomes" id="UP000012040">
    <property type="component" value="Chromosome"/>
</dbReference>
<evidence type="ECO:0000256" key="9">
    <source>
        <dbReference type="ARBA" id="ARBA00022960"/>
    </source>
</evidence>
<gene>
    <name evidence="14" type="primary">murC</name>
    <name evidence="18" type="ORF">A11Q_2012</name>
</gene>
<dbReference type="Pfam" id="PF08245">
    <property type="entry name" value="Mur_ligase_M"/>
    <property type="match status" value="1"/>
</dbReference>
<dbReference type="InterPro" id="IPR013221">
    <property type="entry name" value="Mur_ligase_cen"/>
</dbReference>
<evidence type="ECO:0000256" key="7">
    <source>
        <dbReference type="ARBA" id="ARBA00022741"/>
    </source>
</evidence>
<feature type="domain" description="Mur ligase central" evidence="17">
    <location>
        <begin position="110"/>
        <end position="290"/>
    </location>
</feature>
<comment type="function">
    <text evidence="14">Cell wall formation.</text>
</comment>
<dbReference type="GO" id="GO:0009252">
    <property type="term" value="P:peptidoglycan biosynthetic process"/>
    <property type="evidence" value="ECO:0007669"/>
    <property type="project" value="UniProtKB-UniRule"/>
</dbReference>
<dbReference type="OrthoDB" id="5287829at2"/>
<evidence type="ECO:0000256" key="3">
    <source>
        <dbReference type="ARBA" id="ARBA00012211"/>
    </source>
</evidence>
<keyword evidence="10 14" id="KW-0573">Peptidoglycan synthesis</keyword>
<comment type="pathway">
    <text evidence="2 14">Cell wall biogenesis; peptidoglycan biosynthesis.</text>
</comment>
<dbReference type="InterPro" id="IPR036565">
    <property type="entry name" value="Mur-like_cat_sf"/>
</dbReference>
<evidence type="ECO:0000259" key="16">
    <source>
        <dbReference type="Pfam" id="PF02875"/>
    </source>
</evidence>
<comment type="subcellular location">
    <subcellularLocation>
        <location evidence="1 14">Cytoplasm</location>
    </subcellularLocation>
</comment>
<evidence type="ECO:0000256" key="10">
    <source>
        <dbReference type="ARBA" id="ARBA00022984"/>
    </source>
</evidence>
<keyword evidence="8 14" id="KW-0067">ATP-binding</keyword>
<protein>
    <recommendedName>
        <fullName evidence="3 14">UDP-N-acetylmuramate--L-alanine ligase</fullName>
        <ecNumber evidence="3 14">6.3.2.8</ecNumber>
    </recommendedName>
    <alternativeName>
        <fullName evidence="14">UDP-N-acetylmuramoyl-L-alanine synthetase</fullName>
    </alternativeName>
</protein>
<evidence type="ECO:0000313" key="18">
    <source>
        <dbReference type="EMBL" id="AGH96228.1"/>
    </source>
</evidence>
<dbReference type="Gene3D" id="3.40.50.720">
    <property type="entry name" value="NAD(P)-binding Rossmann-like Domain"/>
    <property type="match status" value="1"/>
</dbReference>
<organism evidence="18 19">
    <name type="scientific">Pseudobdellovibrio exovorus JSS</name>
    <dbReference type="NCBI Taxonomy" id="1184267"/>
    <lineage>
        <taxon>Bacteria</taxon>
        <taxon>Pseudomonadati</taxon>
        <taxon>Bdellovibrionota</taxon>
        <taxon>Bdellovibrionia</taxon>
        <taxon>Bdellovibrionales</taxon>
        <taxon>Pseudobdellovibrionaceae</taxon>
        <taxon>Pseudobdellovibrio</taxon>
    </lineage>
</organism>
<reference evidence="18 19" key="1">
    <citation type="journal article" date="2013" name="ISME J.">
        <title>By their genes ye shall know them: genomic signatures of predatory bacteria.</title>
        <authorList>
            <person name="Pasternak Z."/>
            <person name="Pietrokovski S."/>
            <person name="Rotem O."/>
            <person name="Gophna U."/>
            <person name="Lurie-Weinberger M.N."/>
            <person name="Jurkevitch E."/>
        </authorList>
    </citation>
    <scope>NUCLEOTIDE SEQUENCE [LARGE SCALE GENOMIC DNA]</scope>
    <source>
        <strain evidence="18 19">JSS</strain>
    </source>
</reference>
<dbReference type="GO" id="GO:0005737">
    <property type="term" value="C:cytoplasm"/>
    <property type="evidence" value="ECO:0007669"/>
    <property type="project" value="UniProtKB-SubCell"/>
</dbReference>
<feature type="binding site" evidence="14">
    <location>
        <begin position="112"/>
        <end position="118"/>
    </location>
    <ligand>
        <name>ATP</name>
        <dbReference type="ChEBI" id="CHEBI:30616"/>
    </ligand>
</feature>
<dbReference type="AlphaFoldDB" id="M4VAH2"/>
<dbReference type="Pfam" id="PF02875">
    <property type="entry name" value="Mur_ligase_C"/>
    <property type="match status" value="1"/>
</dbReference>
<evidence type="ECO:0000256" key="8">
    <source>
        <dbReference type="ARBA" id="ARBA00022840"/>
    </source>
</evidence>
<evidence type="ECO:0000259" key="15">
    <source>
        <dbReference type="Pfam" id="PF01225"/>
    </source>
</evidence>
<keyword evidence="4 14" id="KW-0963">Cytoplasm</keyword>
<keyword evidence="6 14" id="KW-0132">Cell division</keyword>
<dbReference type="SUPFAM" id="SSF51984">
    <property type="entry name" value="MurCD N-terminal domain"/>
    <property type="match status" value="1"/>
</dbReference>
<dbReference type="GO" id="GO:0071555">
    <property type="term" value="P:cell wall organization"/>
    <property type="evidence" value="ECO:0007669"/>
    <property type="project" value="UniProtKB-KW"/>
</dbReference>
<evidence type="ECO:0000313" key="19">
    <source>
        <dbReference type="Proteomes" id="UP000012040"/>
    </source>
</evidence>
<evidence type="ECO:0000256" key="13">
    <source>
        <dbReference type="ARBA" id="ARBA00047833"/>
    </source>
</evidence>
<dbReference type="eggNOG" id="COG0773">
    <property type="taxonomic scope" value="Bacteria"/>
</dbReference>
<dbReference type="EC" id="6.3.2.8" evidence="3 14"/>
<dbReference type="InterPro" id="IPR000713">
    <property type="entry name" value="Mur_ligase_N"/>
</dbReference>
<evidence type="ECO:0000256" key="5">
    <source>
        <dbReference type="ARBA" id="ARBA00022598"/>
    </source>
</evidence>
<sequence>MKLKNAKFHFIGIGGIGMCGLAELLHNIGATVTGSDASDNANTERLKALGIRVFKGHTAENVGSANVVVYSSAIAFSNPEMVQARAQDIPMIPRAEALAEIMRLRRGIAVAGTHGKTTTTSLISSIFLEAGQNPTIVIGGRFERIKSTAILGNGDWLIAEADESDGSFNKLSPEIAVITNIDSDHMDHFKSFENLKKAFLDFAYRIPFYGLVVVCGDDPDVRELFSNFSKRIVFYGFDPKNDYVIEGEKGTYTVYKNNHAAGTKERLGQFSLPHAPGRHNALNATASLVASMAAGVSFDMCAQGLQNFEGVDRRFHFKGEANQIKVYDDYGHHPTEVRAALQAFREKFEDHRLVVYFQPHRYSRTEHCWQDFKTCFSQADVLLMGDIYAAGEAPIPGISSEKLLVEVKHDHGFLSPKGPEQVAEILKQLKAGDIFLTLGAGDGWKLGLDVLEHLKQR</sequence>